<feature type="transmembrane region" description="Helical" evidence="1">
    <location>
        <begin position="172"/>
        <end position="188"/>
    </location>
</feature>
<keyword evidence="1" id="KW-1133">Transmembrane helix</keyword>
<gene>
    <name evidence="2" type="ORF">BAOM_4755</name>
</gene>
<keyword evidence="1" id="KW-0812">Transmembrane</keyword>
<dbReference type="EMBL" id="CP026095">
    <property type="protein sequence ID" value="AZV45333.1"/>
    <property type="molecule type" value="Genomic_DNA"/>
</dbReference>
<feature type="transmembrane region" description="Helical" evidence="1">
    <location>
        <begin position="221"/>
        <end position="239"/>
    </location>
</feature>
<dbReference type="KEGG" id="pasa:BAOM_4755"/>
<name>A0A3T0KYH4_9BACI</name>
<dbReference type="RefSeq" id="WP_127762145.1">
    <property type="nucleotide sequence ID" value="NZ_CP026095.1"/>
</dbReference>
<evidence type="ECO:0000313" key="2">
    <source>
        <dbReference type="EMBL" id="AZV45333.1"/>
    </source>
</evidence>
<feature type="transmembrane region" description="Helical" evidence="1">
    <location>
        <begin position="363"/>
        <end position="382"/>
    </location>
</feature>
<feature type="transmembrane region" description="Helical" evidence="1">
    <location>
        <begin position="7"/>
        <end position="29"/>
    </location>
</feature>
<sequence>MNRNISLLAFFTIVYCFVYFVLSSIVYFISLSQGYGGLALPLFGGGDDGKRYAQEAINVAKDLPATLTSIHALVLGYVLKIFHSENLFLLKAFNYLGNVLLALVSLVILKRTVKAPKVYNVSAFVLLLLLICYPSLLLNSSMSIIRDAWICLYYLLAILFFSNIFMKGNHKSILLNIVFLIIVVYLLFGYREYALLSCIMGSLLYLFFLKSKKPKRSNKKIILFSLILFAIVYTSLRSYTIPIVNMSLQDALMYRQSGIELFTGGSQMNISLDQSNVVLFLINYVYSIISNAFGPFPWQITGVSTLLIFLTESLFFSFVFIFLYKRKHIFSKMDLLLITHSIVWFMLIGITNDNIGTAARLRMVGWIPALIVFAKYFGLYLISKRTEKKVNEEKESGIL</sequence>
<dbReference type="AlphaFoldDB" id="A0A3T0KYH4"/>
<feature type="transmembrane region" description="Helical" evidence="1">
    <location>
        <begin position="335"/>
        <end position="351"/>
    </location>
</feature>
<feature type="transmembrane region" description="Helical" evidence="1">
    <location>
        <begin position="144"/>
        <end position="165"/>
    </location>
</feature>
<evidence type="ECO:0008006" key="4">
    <source>
        <dbReference type="Google" id="ProtNLM"/>
    </source>
</evidence>
<feature type="transmembrane region" description="Helical" evidence="1">
    <location>
        <begin position="92"/>
        <end position="109"/>
    </location>
</feature>
<feature type="transmembrane region" description="Helical" evidence="1">
    <location>
        <begin position="300"/>
        <end position="323"/>
    </location>
</feature>
<organism evidence="2 3">
    <name type="scientific">Peribacillus asahii</name>
    <dbReference type="NCBI Taxonomy" id="228899"/>
    <lineage>
        <taxon>Bacteria</taxon>
        <taxon>Bacillati</taxon>
        <taxon>Bacillota</taxon>
        <taxon>Bacilli</taxon>
        <taxon>Bacillales</taxon>
        <taxon>Bacillaceae</taxon>
        <taxon>Peribacillus</taxon>
    </lineage>
</organism>
<feature type="transmembrane region" description="Helical" evidence="1">
    <location>
        <begin position="194"/>
        <end position="209"/>
    </location>
</feature>
<proteinExistence type="predicted"/>
<accession>A0A3T0KYH4</accession>
<keyword evidence="1" id="KW-0472">Membrane</keyword>
<reference evidence="2 3" key="1">
    <citation type="submission" date="2018-01" db="EMBL/GenBank/DDBJ databases">
        <title>Bacillus asahii Genome sequencing and assembly.</title>
        <authorList>
            <person name="Jiang H."/>
            <person name="Feng Y."/>
            <person name="Zhao F."/>
            <person name="Lin X."/>
        </authorList>
    </citation>
    <scope>NUCLEOTIDE SEQUENCE [LARGE SCALE GENOMIC DNA]</scope>
    <source>
        <strain evidence="2 3">OM18</strain>
    </source>
</reference>
<feature type="transmembrane region" description="Helical" evidence="1">
    <location>
        <begin position="118"/>
        <end position="138"/>
    </location>
</feature>
<evidence type="ECO:0000256" key="1">
    <source>
        <dbReference type="SAM" id="Phobius"/>
    </source>
</evidence>
<protein>
    <recommendedName>
        <fullName evidence="4">Glycosyltransferase RgtA/B/C/D-like domain-containing protein</fullName>
    </recommendedName>
</protein>
<dbReference type="Proteomes" id="UP000283095">
    <property type="component" value="Chromosome"/>
</dbReference>
<dbReference type="OrthoDB" id="2162143at2"/>
<evidence type="ECO:0000313" key="3">
    <source>
        <dbReference type="Proteomes" id="UP000283095"/>
    </source>
</evidence>